<reference evidence="6 7" key="1">
    <citation type="submission" date="2019-05" db="EMBL/GenBank/DDBJ databases">
        <title>Roseovarius bejariae sp. nov., a moderately halophylic bacterium isolated from a saline soil in Rambla Salada (Murcia).</title>
        <authorList>
            <person name="Castro D.J."/>
            <person name="Gomez-Altuve A."/>
            <person name="Reina J.C."/>
            <person name="Rodriguez M."/>
            <person name="Sampedro I."/>
            <person name="Llamas I."/>
            <person name="Martinez-Checa F."/>
        </authorList>
    </citation>
    <scope>NUCLEOTIDE SEQUENCE [LARGE SCALE GENOMIC DNA]</scope>
    <source>
        <strain evidence="6 7">A21</strain>
    </source>
</reference>
<dbReference type="InterPro" id="IPR041382">
    <property type="entry name" value="SH3_16"/>
</dbReference>
<comment type="caution">
    <text evidence="6">The sequence shown here is derived from an EMBL/GenBank/DDBJ whole genome shotgun (WGS) entry which is preliminary data.</text>
</comment>
<comment type="similarity">
    <text evidence="1">Belongs to the peptidase C40 family.</text>
</comment>
<dbReference type="PANTHER" id="PTHR47359">
    <property type="entry name" value="PEPTIDOGLYCAN DL-ENDOPEPTIDASE CWLO"/>
    <property type="match status" value="1"/>
</dbReference>
<evidence type="ECO:0000256" key="1">
    <source>
        <dbReference type="ARBA" id="ARBA00007074"/>
    </source>
</evidence>
<evidence type="ECO:0000256" key="2">
    <source>
        <dbReference type="ARBA" id="ARBA00022670"/>
    </source>
</evidence>
<accession>A0A844D151</accession>
<dbReference type="Proteomes" id="UP000564704">
    <property type="component" value="Unassembled WGS sequence"/>
</dbReference>
<dbReference type="InterPro" id="IPR038765">
    <property type="entry name" value="Papain-like_cys_pep_sf"/>
</dbReference>
<evidence type="ECO:0000313" key="7">
    <source>
        <dbReference type="Proteomes" id="UP000564704"/>
    </source>
</evidence>
<dbReference type="EMBL" id="SZWE01000001">
    <property type="protein sequence ID" value="MRU14908.1"/>
    <property type="molecule type" value="Genomic_DNA"/>
</dbReference>
<evidence type="ECO:0000256" key="3">
    <source>
        <dbReference type="ARBA" id="ARBA00022801"/>
    </source>
</evidence>
<dbReference type="GO" id="GO:0006508">
    <property type="term" value="P:proteolysis"/>
    <property type="evidence" value="ECO:0007669"/>
    <property type="project" value="UniProtKB-KW"/>
</dbReference>
<dbReference type="PANTHER" id="PTHR47359:SF3">
    <property type="entry name" value="NLP_P60 DOMAIN-CONTAINING PROTEIN-RELATED"/>
    <property type="match status" value="1"/>
</dbReference>
<dbReference type="PROSITE" id="PS51935">
    <property type="entry name" value="NLPC_P60"/>
    <property type="match status" value="1"/>
</dbReference>
<gene>
    <name evidence="6" type="ORF">FDP25_05625</name>
</gene>
<protein>
    <submittedName>
        <fullName evidence="6">NlpC/P60 family protein</fullName>
    </submittedName>
</protein>
<dbReference type="InterPro" id="IPR000064">
    <property type="entry name" value="NLP_P60_dom"/>
</dbReference>
<keyword evidence="2" id="KW-0645">Protease</keyword>
<dbReference type="Pfam" id="PF00877">
    <property type="entry name" value="NLPC_P60"/>
    <property type="match status" value="1"/>
</dbReference>
<keyword evidence="7" id="KW-1185">Reference proteome</keyword>
<evidence type="ECO:0000256" key="4">
    <source>
        <dbReference type="ARBA" id="ARBA00022807"/>
    </source>
</evidence>
<evidence type="ECO:0000313" key="6">
    <source>
        <dbReference type="EMBL" id="MRU14908.1"/>
    </source>
</evidence>
<dbReference type="RefSeq" id="WP_154149752.1">
    <property type="nucleotide sequence ID" value="NZ_SZWE01000001.1"/>
</dbReference>
<dbReference type="GO" id="GO:0008234">
    <property type="term" value="F:cysteine-type peptidase activity"/>
    <property type="evidence" value="ECO:0007669"/>
    <property type="project" value="UniProtKB-KW"/>
</dbReference>
<feature type="domain" description="NlpC/P60" evidence="5">
    <location>
        <begin position="126"/>
        <end position="250"/>
    </location>
</feature>
<dbReference type="InterPro" id="IPR051794">
    <property type="entry name" value="PG_Endopeptidase_C40"/>
</dbReference>
<keyword evidence="4" id="KW-0788">Thiol protease</keyword>
<proteinExistence type="inferred from homology"/>
<keyword evidence="3" id="KW-0378">Hydrolase</keyword>
<dbReference type="SUPFAM" id="SSF54001">
    <property type="entry name" value="Cysteine proteinases"/>
    <property type="match status" value="1"/>
</dbReference>
<organism evidence="6 7">
    <name type="scientific">Roseovarius bejariae</name>
    <dbReference type="NCBI Taxonomy" id="2576383"/>
    <lineage>
        <taxon>Bacteria</taxon>
        <taxon>Pseudomonadati</taxon>
        <taxon>Pseudomonadota</taxon>
        <taxon>Alphaproteobacteria</taxon>
        <taxon>Rhodobacterales</taxon>
        <taxon>Roseobacteraceae</taxon>
        <taxon>Roseovarius</taxon>
    </lineage>
</organism>
<sequence>MTSPEPTFVAHPVTDLFQEVGQSRDRQLRYGEQFVITERRDGFARGHSPDTGHAGWLLEAAVMPEYARPDPTHRVRARQTHAYAEPDFKSPERAALAHLSKVAVSGQEGRFSQTELGWIPTAHLSDEPANDPVTVAEVYLGVPYLWGGNSIWGVDCSGLVHAALLACGQACPSDSGPQEAGLGRTLPTGTPPERGDLLFWKGHVAWVVDGRTLLHANVYHMAVAYEPLEEAIARIAAQGDGPVTAHKRLGGLG</sequence>
<dbReference type="OrthoDB" id="9813368at2"/>
<dbReference type="Gene3D" id="3.90.1720.10">
    <property type="entry name" value="endopeptidase domain like (from Nostoc punctiforme)"/>
    <property type="match status" value="1"/>
</dbReference>
<dbReference type="AlphaFoldDB" id="A0A844D151"/>
<dbReference type="Pfam" id="PF18348">
    <property type="entry name" value="SH3_16"/>
    <property type="match status" value="1"/>
</dbReference>
<evidence type="ECO:0000259" key="5">
    <source>
        <dbReference type="PROSITE" id="PS51935"/>
    </source>
</evidence>
<name>A0A844D151_9RHOB</name>